<accession>A0A9Q3B8N8</accession>
<protein>
    <submittedName>
        <fullName evidence="2">Uncharacterized protein</fullName>
    </submittedName>
</protein>
<dbReference type="Proteomes" id="UP000765509">
    <property type="component" value="Unassembled WGS sequence"/>
</dbReference>
<proteinExistence type="predicted"/>
<feature type="region of interest" description="Disordered" evidence="1">
    <location>
        <begin position="31"/>
        <end position="54"/>
    </location>
</feature>
<dbReference type="AlphaFoldDB" id="A0A9Q3B8N8"/>
<feature type="region of interest" description="Disordered" evidence="1">
    <location>
        <begin position="75"/>
        <end position="94"/>
    </location>
</feature>
<feature type="compositionally biased region" description="Polar residues" evidence="1">
    <location>
        <begin position="44"/>
        <end position="54"/>
    </location>
</feature>
<name>A0A9Q3B8N8_9BASI</name>
<reference evidence="2" key="1">
    <citation type="submission" date="2021-03" db="EMBL/GenBank/DDBJ databases">
        <title>Draft genome sequence of rust myrtle Austropuccinia psidii MF-1, a brazilian biotype.</title>
        <authorList>
            <person name="Quecine M.C."/>
            <person name="Pachon D.M.R."/>
            <person name="Bonatelli M.L."/>
            <person name="Correr F.H."/>
            <person name="Franceschini L.M."/>
            <person name="Leite T.F."/>
            <person name="Margarido G.R.A."/>
            <person name="Almeida C.A."/>
            <person name="Ferrarezi J.A."/>
            <person name="Labate C.A."/>
        </authorList>
    </citation>
    <scope>NUCLEOTIDE SEQUENCE</scope>
    <source>
        <strain evidence="2">MF-1</strain>
    </source>
</reference>
<comment type="caution">
    <text evidence="2">The sequence shown here is derived from an EMBL/GenBank/DDBJ whole genome shotgun (WGS) entry which is preliminary data.</text>
</comment>
<dbReference type="EMBL" id="AVOT02000060">
    <property type="protein sequence ID" value="MBW0460804.1"/>
    <property type="molecule type" value="Genomic_DNA"/>
</dbReference>
<feature type="compositionally biased region" description="Basic and acidic residues" evidence="1">
    <location>
        <begin position="31"/>
        <end position="41"/>
    </location>
</feature>
<sequence length="94" mass="9935">MGASCQRLDILESDPCLAGLVCLVNEVVEDGRRRERARVPGENEGSTQRGWPQRASASACVTLTAFGLGFAGLPRLPPERGAAPLPRSPAARHG</sequence>
<organism evidence="2 3">
    <name type="scientific">Austropuccinia psidii MF-1</name>
    <dbReference type="NCBI Taxonomy" id="1389203"/>
    <lineage>
        <taxon>Eukaryota</taxon>
        <taxon>Fungi</taxon>
        <taxon>Dikarya</taxon>
        <taxon>Basidiomycota</taxon>
        <taxon>Pucciniomycotina</taxon>
        <taxon>Pucciniomycetes</taxon>
        <taxon>Pucciniales</taxon>
        <taxon>Sphaerophragmiaceae</taxon>
        <taxon>Austropuccinia</taxon>
    </lineage>
</organism>
<evidence type="ECO:0000313" key="3">
    <source>
        <dbReference type="Proteomes" id="UP000765509"/>
    </source>
</evidence>
<keyword evidence="3" id="KW-1185">Reference proteome</keyword>
<evidence type="ECO:0000313" key="2">
    <source>
        <dbReference type="EMBL" id="MBW0460804.1"/>
    </source>
</evidence>
<evidence type="ECO:0000256" key="1">
    <source>
        <dbReference type="SAM" id="MobiDB-lite"/>
    </source>
</evidence>
<gene>
    <name evidence="2" type="ORF">O181_000519</name>
</gene>